<accession>A0A084SHE3</accession>
<dbReference type="PANTHER" id="PTHR33823:SF4">
    <property type="entry name" value="GENERAL STRESS PROTEIN 16O"/>
    <property type="match status" value="1"/>
</dbReference>
<evidence type="ECO:0000256" key="2">
    <source>
        <dbReference type="ARBA" id="ARBA00022771"/>
    </source>
</evidence>
<evidence type="ECO:0000256" key="3">
    <source>
        <dbReference type="ARBA" id="ARBA00022833"/>
    </source>
</evidence>
<sequence>MNTLMDEARIALIQRRSSLRSLLRLTRTEAGAQGRGRAPDLVDDAGGKSAETVRARLSEREERELRDIDDALVRIEQGRFGHCARCGGAIGRHRLRAIPEARHCMACSEQVGR</sequence>
<dbReference type="Gene3D" id="1.20.120.910">
    <property type="entry name" value="DksA, coiled-coil domain"/>
    <property type="match status" value="1"/>
</dbReference>
<organism evidence="6 7">
    <name type="scientific">Archangium violaceum Cb vi76</name>
    <dbReference type="NCBI Taxonomy" id="1406225"/>
    <lineage>
        <taxon>Bacteria</taxon>
        <taxon>Pseudomonadati</taxon>
        <taxon>Myxococcota</taxon>
        <taxon>Myxococcia</taxon>
        <taxon>Myxococcales</taxon>
        <taxon>Cystobacterineae</taxon>
        <taxon>Archangiaceae</taxon>
        <taxon>Archangium</taxon>
    </lineage>
</organism>
<name>A0A084SHE3_9BACT</name>
<feature type="domain" description="Zinc finger DksA/TraR C4-type" evidence="5">
    <location>
        <begin position="78"/>
        <end position="107"/>
    </location>
</feature>
<dbReference type="SUPFAM" id="SSF109635">
    <property type="entry name" value="DnaK suppressor protein DksA, alpha-hairpin domain"/>
    <property type="match status" value="1"/>
</dbReference>
<comment type="caution">
    <text evidence="6">The sequence shown here is derived from an EMBL/GenBank/DDBJ whole genome shotgun (WGS) entry which is preliminary data.</text>
</comment>
<reference evidence="6 7" key="1">
    <citation type="submission" date="2014-07" db="EMBL/GenBank/DDBJ databases">
        <title>Draft Genome Sequence of Gephyronic Acid Producer, Cystobacter violaceus Strain Cb vi76.</title>
        <authorList>
            <person name="Stevens D.C."/>
            <person name="Young J."/>
            <person name="Carmichael R."/>
            <person name="Tan J."/>
            <person name="Taylor R.E."/>
        </authorList>
    </citation>
    <scope>NUCLEOTIDE SEQUENCE [LARGE SCALE GENOMIC DNA]</scope>
    <source>
        <strain evidence="6 7">Cb vi76</strain>
    </source>
</reference>
<dbReference type="PANTHER" id="PTHR33823">
    <property type="entry name" value="RNA POLYMERASE-BINDING TRANSCRIPTION FACTOR DKSA-RELATED"/>
    <property type="match status" value="1"/>
</dbReference>
<dbReference type="InterPro" id="IPR000962">
    <property type="entry name" value="Znf_DskA_TraR"/>
</dbReference>
<dbReference type="AlphaFoldDB" id="A0A084SHE3"/>
<evidence type="ECO:0000313" key="7">
    <source>
        <dbReference type="Proteomes" id="UP000028547"/>
    </source>
</evidence>
<gene>
    <name evidence="6" type="ORF">Q664_44650</name>
</gene>
<evidence type="ECO:0000313" key="6">
    <source>
        <dbReference type="EMBL" id="KFA87878.1"/>
    </source>
</evidence>
<feature type="zinc finger region" description="dksA C4-type" evidence="4">
    <location>
        <begin position="83"/>
        <end position="107"/>
    </location>
</feature>
<evidence type="ECO:0000259" key="5">
    <source>
        <dbReference type="Pfam" id="PF01258"/>
    </source>
</evidence>
<dbReference type="RefSeq" id="WP_043410706.1">
    <property type="nucleotide sequence ID" value="NZ_JPMI01000322.1"/>
</dbReference>
<dbReference type="GO" id="GO:0008270">
    <property type="term" value="F:zinc ion binding"/>
    <property type="evidence" value="ECO:0007669"/>
    <property type="project" value="UniProtKB-KW"/>
</dbReference>
<dbReference type="EMBL" id="JPMI01000322">
    <property type="protein sequence ID" value="KFA87878.1"/>
    <property type="molecule type" value="Genomic_DNA"/>
</dbReference>
<dbReference type="Pfam" id="PF01258">
    <property type="entry name" value="zf-dskA_traR"/>
    <property type="match status" value="1"/>
</dbReference>
<proteinExistence type="predicted"/>
<keyword evidence="1" id="KW-0479">Metal-binding</keyword>
<dbReference type="Proteomes" id="UP000028547">
    <property type="component" value="Unassembled WGS sequence"/>
</dbReference>
<dbReference type="PROSITE" id="PS51128">
    <property type="entry name" value="ZF_DKSA_2"/>
    <property type="match status" value="1"/>
</dbReference>
<keyword evidence="2" id="KW-0863">Zinc-finger</keyword>
<dbReference type="SUPFAM" id="SSF57716">
    <property type="entry name" value="Glucocorticoid receptor-like (DNA-binding domain)"/>
    <property type="match status" value="1"/>
</dbReference>
<protein>
    <recommendedName>
        <fullName evidence="5">Zinc finger DksA/TraR C4-type domain-containing protein</fullName>
    </recommendedName>
</protein>
<evidence type="ECO:0000256" key="4">
    <source>
        <dbReference type="PROSITE-ProRule" id="PRU00510"/>
    </source>
</evidence>
<keyword evidence="3" id="KW-0862">Zinc</keyword>
<evidence type="ECO:0000256" key="1">
    <source>
        <dbReference type="ARBA" id="ARBA00022723"/>
    </source>
</evidence>
<dbReference type="InterPro" id="IPR037187">
    <property type="entry name" value="DnaK_N"/>
</dbReference>